<evidence type="ECO:0000313" key="1">
    <source>
        <dbReference type="EMBL" id="KAJ7644654.1"/>
    </source>
</evidence>
<dbReference type="EMBL" id="JARKIF010000003">
    <property type="protein sequence ID" value="KAJ7644654.1"/>
    <property type="molecule type" value="Genomic_DNA"/>
</dbReference>
<protein>
    <submittedName>
        <fullName evidence="1">Uncharacterized protein</fullName>
    </submittedName>
</protein>
<evidence type="ECO:0000313" key="2">
    <source>
        <dbReference type="Proteomes" id="UP001221142"/>
    </source>
</evidence>
<name>A0AAD7CC60_9AGAR</name>
<proteinExistence type="predicted"/>
<dbReference type="SUPFAM" id="SSF52047">
    <property type="entry name" value="RNI-like"/>
    <property type="match status" value="1"/>
</dbReference>
<comment type="caution">
    <text evidence="1">The sequence shown here is derived from an EMBL/GenBank/DDBJ whole genome shotgun (WGS) entry which is preliminary data.</text>
</comment>
<dbReference type="Proteomes" id="UP001221142">
    <property type="component" value="Unassembled WGS sequence"/>
</dbReference>
<accession>A0AAD7CC60</accession>
<keyword evidence="2" id="KW-1185">Reference proteome</keyword>
<organism evidence="1 2">
    <name type="scientific">Roridomyces roridus</name>
    <dbReference type="NCBI Taxonomy" id="1738132"/>
    <lineage>
        <taxon>Eukaryota</taxon>
        <taxon>Fungi</taxon>
        <taxon>Dikarya</taxon>
        <taxon>Basidiomycota</taxon>
        <taxon>Agaricomycotina</taxon>
        <taxon>Agaricomycetes</taxon>
        <taxon>Agaricomycetidae</taxon>
        <taxon>Agaricales</taxon>
        <taxon>Marasmiineae</taxon>
        <taxon>Mycenaceae</taxon>
        <taxon>Roridomyces</taxon>
    </lineage>
</organism>
<gene>
    <name evidence="1" type="ORF">FB45DRAFT_1053357</name>
</gene>
<dbReference type="AlphaFoldDB" id="A0AAD7CC60"/>
<reference evidence="1" key="1">
    <citation type="submission" date="2023-03" db="EMBL/GenBank/DDBJ databases">
        <title>Massive genome expansion in bonnet fungi (Mycena s.s.) driven by repeated elements and novel gene families across ecological guilds.</title>
        <authorList>
            <consortium name="Lawrence Berkeley National Laboratory"/>
            <person name="Harder C.B."/>
            <person name="Miyauchi S."/>
            <person name="Viragh M."/>
            <person name="Kuo A."/>
            <person name="Thoen E."/>
            <person name="Andreopoulos B."/>
            <person name="Lu D."/>
            <person name="Skrede I."/>
            <person name="Drula E."/>
            <person name="Henrissat B."/>
            <person name="Morin E."/>
            <person name="Kohler A."/>
            <person name="Barry K."/>
            <person name="LaButti K."/>
            <person name="Morin E."/>
            <person name="Salamov A."/>
            <person name="Lipzen A."/>
            <person name="Mereny Z."/>
            <person name="Hegedus B."/>
            <person name="Baldrian P."/>
            <person name="Stursova M."/>
            <person name="Weitz H."/>
            <person name="Taylor A."/>
            <person name="Grigoriev I.V."/>
            <person name="Nagy L.G."/>
            <person name="Martin F."/>
            <person name="Kauserud H."/>
        </authorList>
    </citation>
    <scope>NUCLEOTIDE SEQUENCE</scope>
    <source>
        <strain evidence="1">9284</strain>
    </source>
</reference>
<sequence>MTTDNPVWIFATQNLVALSKFPAVCKLQLGGWKEIEYEPSEEPAIRALDVLPLLRQYRGACTALHLFLPKPTLTRLVIDFCRPEELISQLVEGHVHITVLHANVDDLDRNALSTICRCLPALIELRMRVFVGIEDGEYEDGINPRATDFFSTFTNIPNLPSTLQRLTVSWEFEFESEYVEDIPVASPENIPDFPAIGDKLRERCPALRTLWLDGHDFMFRWRQVLDREEVEQEDSNGATEIASCREGFEDFWEGR</sequence>